<keyword evidence="3" id="KW-0540">Nuclease</keyword>
<dbReference type="Pfam" id="PF17768">
    <property type="entry name" value="RecJ_OB"/>
    <property type="match status" value="1"/>
</dbReference>
<evidence type="ECO:0000259" key="8">
    <source>
        <dbReference type="Pfam" id="PF17768"/>
    </source>
</evidence>
<dbReference type="Pfam" id="PF01368">
    <property type="entry name" value="DHH"/>
    <property type="match status" value="1"/>
</dbReference>
<dbReference type="PANTHER" id="PTHR30255">
    <property type="entry name" value="SINGLE-STRANDED-DNA-SPECIFIC EXONUCLEASE RECJ"/>
    <property type="match status" value="1"/>
</dbReference>
<dbReference type="InterPro" id="IPR004610">
    <property type="entry name" value="RecJ"/>
</dbReference>
<evidence type="ECO:0000259" key="6">
    <source>
        <dbReference type="Pfam" id="PF01368"/>
    </source>
</evidence>
<evidence type="ECO:0000256" key="4">
    <source>
        <dbReference type="ARBA" id="ARBA00022801"/>
    </source>
</evidence>
<dbReference type="SUPFAM" id="SSF64182">
    <property type="entry name" value="DHH phosphoesterases"/>
    <property type="match status" value="1"/>
</dbReference>
<gene>
    <name evidence="9" type="primary">recJ</name>
    <name evidence="9" type="ORF">VLY81_08510</name>
</gene>
<proteinExistence type="inferred from homology"/>
<accession>A0ABZ1BLU1</accession>
<name>A0ABZ1BLU1_9FIRM</name>
<keyword evidence="5 9" id="KW-0269">Exonuclease</keyword>
<organism evidence="9 10">
    <name type="scientific">Geochorda subterranea</name>
    <dbReference type="NCBI Taxonomy" id="3109564"/>
    <lineage>
        <taxon>Bacteria</taxon>
        <taxon>Bacillati</taxon>
        <taxon>Bacillota</taxon>
        <taxon>Limnochordia</taxon>
        <taxon>Limnochordales</taxon>
        <taxon>Geochordaceae</taxon>
        <taxon>Geochorda</taxon>
    </lineage>
</organism>
<dbReference type="InterPro" id="IPR003156">
    <property type="entry name" value="DHHA1_dom"/>
</dbReference>
<comment type="similarity">
    <text evidence="1">Belongs to the RecJ family.</text>
</comment>
<reference evidence="10" key="1">
    <citation type="submission" date="2023-12" db="EMBL/GenBank/DDBJ databases">
        <title>Novel isolates from deep terrestrial aquifers shed light on the physiology and ecology of the class Limnochordia.</title>
        <authorList>
            <person name="Karnachuk O.V."/>
            <person name="Lukina A.P."/>
            <person name="Avakyan M.R."/>
            <person name="Kadnikov V."/>
            <person name="Begmatov S."/>
            <person name="Beletsky A.V."/>
            <person name="Mardanov A.V."/>
            <person name="Ravin N.V."/>
        </authorList>
    </citation>
    <scope>NUCLEOTIDE SEQUENCE [LARGE SCALE GENOMIC DNA]</scope>
    <source>
        <strain evidence="10">LN</strain>
    </source>
</reference>
<dbReference type="InterPro" id="IPR001667">
    <property type="entry name" value="DDH_dom"/>
</dbReference>
<feature type="domain" description="DDH" evidence="6">
    <location>
        <begin position="84"/>
        <end position="234"/>
    </location>
</feature>
<dbReference type="RefSeq" id="WP_324667738.1">
    <property type="nucleotide sequence ID" value="NZ_CP141614.1"/>
</dbReference>
<dbReference type="InterPro" id="IPR051673">
    <property type="entry name" value="SSDNA_exonuclease_RecJ"/>
</dbReference>
<evidence type="ECO:0000313" key="9">
    <source>
        <dbReference type="EMBL" id="WRP13493.1"/>
    </source>
</evidence>
<dbReference type="NCBIfam" id="TIGR00644">
    <property type="entry name" value="recJ"/>
    <property type="match status" value="1"/>
</dbReference>
<dbReference type="Gene3D" id="3.10.310.30">
    <property type="match status" value="1"/>
</dbReference>
<dbReference type="InterPro" id="IPR041122">
    <property type="entry name" value="RecJ_OB"/>
</dbReference>
<dbReference type="EMBL" id="CP141614">
    <property type="protein sequence ID" value="WRP13493.1"/>
    <property type="molecule type" value="Genomic_DNA"/>
</dbReference>
<evidence type="ECO:0000256" key="5">
    <source>
        <dbReference type="ARBA" id="ARBA00022839"/>
    </source>
</evidence>
<dbReference type="Gene3D" id="3.90.1640.30">
    <property type="match status" value="1"/>
</dbReference>
<keyword evidence="4" id="KW-0378">Hydrolase</keyword>
<feature type="domain" description="RecJ OB" evidence="8">
    <location>
        <begin position="461"/>
        <end position="564"/>
    </location>
</feature>
<dbReference type="InterPro" id="IPR038763">
    <property type="entry name" value="DHH_sf"/>
</dbReference>
<keyword evidence="10" id="KW-1185">Reference proteome</keyword>
<dbReference type="Pfam" id="PF02272">
    <property type="entry name" value="DHHA1"/>
    <property type="match status" value="1"/>
</dbReference>
<evidence type="ECO:0000256" key="2">
    <source>
        <dbReference type="ARBA" id="ARBA00019841"/>
    </source>
</evidence>
<dbReference type="Proteomes" id="UP001333102">
    <property type="component" value="Chromosome"/>
</dbReference>
<evidence type="ECO:0000313" key="10">
    <source>
        <dbReference type="Proteomes" id="UP001333102"/>
    </source>
</evidence>
<sequence>MAEVGAAASWHAPSPDPVRARRLASRLGLHPLVGQLLLNRGMGDVSAAREFLAPAHGASAPWRLPGVKAAAWRMLQGVRRREPIVVYGDYDADGQTATAILVRALRRLGAEVRPFIPHRLSQGYGLHEDVLVEMAGRGVRLVVAVDCGLTAMSAIRQASRHGLDVVVVDHHEPGPRLPPAAAVVAAHRMTGLPGGEEMAAAGLAYHTAMALLAFADRPGDPEVDELVQLAAIGTVADVVSLTGENRRLVREGLQRLRARPLPGLQALASVAGISTAEVDAYHIAFILAPRLNAAGRVDDPSVGLALLLARSPEEAAEPAQRLDAANRARQEMERRILEQAVAEAERQVEAGDPPVVVVAGEGWHPGVVGVVASRLVERFARPAVVIALEGEEARGSARSVPDVNLYEAMAACGPLFVKFGGHPMAAGFSMASQDVPALRERLVEAVGARWRGPYASRVDLDAWVSLADVGPELADQLAMLEPHGEGNPRPALGAAALLPLEARPVGQDGRHLRLVVREPETGVEAGVIAFGRAQEWLPVVERAREAGRGIDVAFVPRRGRWGELEMRALAIRESDGAVPRIVWAWAAPVAVGGGRAPAVCGPADVSAVAKAVVGARAAGERRGPVAPPVVEDRRGLADEVPHGAWGEWSPQGTPVASLTGAAGATPVVVAVGDGQAALRLCTAGWRHAPHLAGRVAWAGRPEEIPAPAGLLGDGAAVLITWTPAVLASLPGPVELWVWELPDSPWAWARLVSSGAVRRLVLAYGERQRQRAEERWLAPLPDLETLRHLYRLLTAQASVAGPDLPEDPGQLASSLGVLDPRSRPRLSAALVANAIAVFEELGVVERAAGGRGWRWKGVRAGVKLDLTRSARYNEFIEARRLWQQALEGAFSEAATIWWQDGAATAPGRSA</sequence>
<feature type="domain" description="DHHA1" evidence="7">
    <location>
        <begin position="354"/>
        <end position="446"/>
    </location>
</feature>
<evidence type="ECO:0000256" key="3">
    <source>
        <dbReference type="ARBA" id="ARBA00022722"/>
    </source>
</evidence>
<dbReference type="GO" id="GO:0004527">
    <property type="term" value="F:exonuclease activity"/>
    <property type="evidence" value="ECO:0007669"/>
    <property type="project" value="UniProtKB-KW"/>
</dbReference>
<protein>
    <recommendedName>
        <fullName evidence="2">Single-stranded-DNA-specific exonuclease RecJ</fullName>
    </recommendedName>
</protein>
<dbReference type="PANTHER" id="PTHR30255:SF2">
    <property type="entry name" value="SINGLE-STRANDED-DNA-SPECIFIC EXONUCLEASE RECJ"/>
    <property type="match status" value="1"/>
</dbReference>
<evidence type="ECO:0000259" key="7">
    <source>
        <dbReference type="Pfam" id="PF02272"/>
    </source>
</evidence>
<evidence type="ECO:0000256" key="1">
    <source>
        <dbReference type="ARBA" id="ARBA00005915"/>
    </source>
</evidence>